<evidence type="ECO:0000256" key="1">
    <source>
        <dbReference type="ARBA" id="ARBA00022443"/>
    </source>
</evidence>
<dbReference type="EMBL" id="JAPWTJ010000251">
    <property type="protein sequence ID" value="KAJ8980585.1"/>
    <property type="molecule type" value="Genomic_DNA"/>
</dbReference>
<keyword evidence="1 5" id="KW-0728">SH3 domain</keyword>
<dbReference type="Gene3D" id="1.10.555.10">
    <property type="entry name" value="Rho GTPase activation protein"/>
    <property type="match status" value="1"/>
</dbReference>
<dbReference type="InterPro" id="IPR051854">
    <property type="entry name" value="Rho-type_GAP"/>
</dbReference>
<dbReference type="Gene3D" id="2.30.30.40">
    <property type="entry name" value="SH3 Domains"/>
    <property type="match status" value="1"/>
</dbReference>
<accession>A0ABQ9JTI7</accession>
<dbReference type="Gene3D" id="1.10.150.50">
    <property type="entry name" value="Transcription Factor, Ets-1"/>
    <property type="match status" value="1"/>
</dbReference>
<evidence type="ECO:0000259" key="9">
    <source>
        <dbReference type="PROSITE" id="PS50238"/>
    </source>
</evidence>
<dbReference type="PROSITE" id="PS50238">
    <property type="entry name" value="RHOGAP"/>
    <property type="match status" value="1"/>
</dbReference>
<evidence type="ECO:0000256" key="2">
    <source>
        <dbReference type="ARBA" id="ARBA00022468"/>
    </source>
</evidence>
<dbReference type="InterPro" id="IPR008936">
    <property type="entry name" value="Rho_GTPase_activation_prot"/>
</dbReference>
<feature type="domain" description="SH3" evidence="6">
    <location>
        <begin position="2"/>
        <end position="71"/>
    </location>
</feature>
<dbReference type="PROSITE" id="PS50081">
    <property type="entry name" value="ZF_DAG_PE_2"/>
    <property type="match status" value="1"/>
</dbReference>
<dbReference type="InterPro" id="IPR000198">
    <property type="entry name" value="RhoGAP_dom"/>
</dbReference>
<protein>
    <submittedName>
        <fullName evidence="10">Uncharacterized protein</fullName>
    </submittedName>
</protein>
<dbReference type="SUPFAM" id="SSF47769">
    <property type="entry name" value="SAM/Pointed domain"/>
    <property type="match status" value="1"/>
</dbReference>
<name>A0ABQ9JTI7_9CUCU</name>
<keyword evidence="4" id="KW-0862">Zinc</keyword>
<dbReference type="Pfam" id="PF07647">
    <property type="entry name" value="SAM_2"/>
    <property type="match status" value="1"/>
</dbReference>
<dbReference type="InterPro" id="IPR001660">
    <property type="entry name" value="SAM"/>
</dbReference>
<dbReference type="PROSITE" id="PS50002">
    <property type="entry name" value="SH3"/>
    <property type="match status" value="1"/>
</dbReference>
<feature type="domain" description="SAM" evidence="8">
    <location>
        <begin position="318"/>
        <end position="381"/>
    </location>
</feature>
<dbReference type="SMART" id="SM00109">
    <property type="entry name" value="C1"/>
    <property type="match status" value="1"/>
</dbReference>
<dbReference type="SUPFAM" id="SSF48350">
    <property type="entry name" value="GTPase activation domain, GAP"/>
    <property type="match status" value="1"/>
</dbReference>
<dbReference type="PROSITE" id="PS50105">
    <property type="entry name" value="SAM_DOMAIN"/>
    <property type="match status" value="1"/>
</dbReference>
<dbReference type="InterPro" id="IPR001452">
    <property type="entry name" value="SH3_domain"/>
</dbReference>
<dbReference type="PROSITE" id="PS00479">
    <property type="entry name" value="ZF_DAG_PE_1"/>
    <property type="match status" value="1"/>
</dbReference>
<dbReference type="PANTHER" id="PTHR46075">
    <property type="entry name" value="CHIMERIN FAMILY MEMBER"/>
    <property type="match status" value="1"/>
</dbReference>
<dbReference type="SUPFAM" id="SSF57889">
    <property type="entry name" value="Cysteine-rich domain"/>
    <property type="match status" value="1"/>
</dbReference>
<feature type="domain" description="Phorbol-ester/DAG-type" evidence="7">
    <location>
        <begin position="402"/>
        <end position="452"/>
    </location>
</feature>
<dbReference type="CDD" id="cd20830">
    <property type="entry name" value="C1_PIK3R-like_rpt2"/>
    <property type="match status" value="1"/>
</dbReference>
<dbReference type="SMART" id="SM00454">
    <property type="entry name" value="SAM"/>
    <property type="match status" value="1"/>
</dbReference>
<dbReference type="PANTHER" id="PTHR46075:SF5">
    <property type="entry name" value="PHOSPHATIDYLINOSITOL 3-KINASE REGULATORY SUBUNIT ALPHA"/>
    <property type="match status" value="1"/>
</dbReference>
<gene>
    <name evidence="10" type="ORF">NQ317_018712</name>
</gene>
<evidence type="ECO:0000313" key="10">
    <source>
        <dbReference type="EMBL" id="KAJ8980585.1"/>
    </source>
</evidence>
<dbReference type="InterPro" id="IPR002219">
    <property type="entry name" value="PKC_DAG/PE"/>
</dbReference>
<dbReference type="InterPro" id="IPR013761">
    <property type="entry name" value="SAM/pointed_sf"/>
</dbReference>
<dbReference type="CDD" id="cd00159">
    <property type="entry name" value="RhoGAP"/>
    <property type="match status" value="1"/>
</dbReference>
<evidence type="ECO:0000256" key="5">
    <source>
        <dbReference type="PROSITE-ProRule" id="PRU00192"/>
    </source>
</evidence>
<evidence type="ECO:0000259" key="6">
    <source>
        <dbReference type="PROSITE" id="PS50002"/>
    </source>
</evidence>
<comment type="caution">
    <text evidence="10">The sequence shown here is derived from an EMBL/GenBank/DDBJ whole genome shotgun (WGS) entry which is preliminary data.</text>
</comment>
<proteinExistence type="predicted"/>
<keyword evidence="2" id="KW-0343">GTPase activation</keyword>
<reference evidence="10" key="1">
    <citation type="journal article" date="2023" name="Insect Mol. Biol.">
        <title>Genome sequencing provides insights into the evolution of gene families encoding plant cell wall-degrading enzymes in longhorned beetles.</title>
        <authorList>
            <person name="Shin N.R."/>
            <person name="Okamura Y."/>
            <person name="Kirsch R."/>
            <person name="Pauchet Y."/>
        </authorList>
    </citation>
    <scope>NUCLEOTIDE SEQUENCE</scope>
    <source>
        <strain evidence="10">MMC_N1</strain>
    </source>
</reference>
<keyword evidence="3" id="KW-0479">Metal-binding</keyword>
<dbReference type="SMART" id="SM00326">
    <property type="entry name" value="SH3"/>
    <property type="match status" value="1"/>
</dbReference>
<evidence type="ECO:0000259" key="7">
    <source>
        <dbReference type="PROSITE" id="PS50081"/>
    </source>
</evidence>
<dbReference type="Gene3D" id="3.30.60.20">
    <property type="match status" value="1"/>
</dbReference>
<dbReference type="SUPFAM" id="SSF50044">
    <property type="entry name" value="SH3-domain"/>
    <property type="match status" value="1"/>
</dbReference>
<dbReference type="InterPro" id="IPR036028">
    <property type="entry name" value="SH3-like_dom_sf"/>
</dbReference>
<evidence type="ECO:0000256" key="3">
    <source>
        <dbReference type="ARBA" id="ARBA00022723"/>
    </source>
</evidence>
<dbReference type="Pfam" id="PF00620">
    <property type="entry name" value="RhoGAP"/>
    <property type="match status" value="1"/>
</dbReference>
<dbReference type="Proteomes" id="UP001162164">
    <property type="component" value="Unassembled WGS sequence"/>
</dbReference>
<organism evidence="10 11">
    <name type="scientific">Molorchus minor</name>
    <dbReference type="NCBI Taxonomy" id="1323400"/>
    <lineage>
        <taxon>Eukaryota</taxon>
        <taxon>Metazoa</taxon>
        <taxon>Ecdysozoa</taxon>
        <taxon>Arthropoda</taxon>
        <taxon>Hexapoda</taxon>
        <taxon>Insecta</taxon>
        <taxon>Pterygota</taxon>
        <taxon>Neoptera</taxon>
        <taxon>Endopterygota</taxon>
        <taxon>Coleoptera</taxon>
        <taxon>Polyphaga</taxon>
        <taxon>Cucujiformia</taxon>
        <taxon>Chrysomeloidea</taxon>
        <taxon>Cerambycidae</taxon>
        <taxon>Lamiinae</taxon>
        <taxon>Monochamini</taxon>
        <taxon>Molorchus</taxon>
    </lineage>
</organism>
<dbReference type="Pfam" id="PF00130">
    <property type="entry name" value="C1_1"/>
    <property type="match status" value="1"/>
</dbReference>
<dbReference type="Pfam" id="PF07653">
    <property type="entry name" value="SH3_2"/>
    <property type="match status" value="1"/>
</dbReference>
<sequence length="578" mass="64822">MGDYALYQAIKSFKPTSEEDLEFQKGDVFQISIESPYDGSQTRRPGWLFAYSRKTRAVGYVPVECVKLLGSEIGKTIHHPSACGVEVSNNKLETENKPLEHRLDDVYFCTPILCKHCKDYISGQGHIGVKCKDNDKMNVNDIETLESADSEQAKIKMYRRLTTAADSKFASLLPFVNIDAENYMLRGIGRPVLPSSEAGATSNGNMEHQVSGSGSGTALTTSASACKKKCETDIFWGWGTDVAGGDGVDCCARILSFHSILCSCEMSCCCKCVTLCSIDCHACFHNYCLRFFPKYLCQKDNDVLPPATLDYDKPITEWTSSNVVEWMAALNLYPYSDVFRCKDIKGADLINLDRDKLIGMGIKDEYHQKAILTCIDELLKKPEDTPISNEPEECPPLSTIYAHNLTQHSFSTLERCDKCNKYLRGILHQGFICQDCGLVAHRTCAATGLPSCTHRPMDENSHFIQFKSYFGQGLCVQFKLNDTPAPQLLMNCTFELEKRAKSNESLELYNLYCATPPSDQLQALVRKVEENPNSVDLTDFSPVCIAGLFKKYLRELPDPLIPVQWYDKFLEAAKKEKR</sequence>
<evidence type="ECO:0000313" key="11">
    <source>
        <dbReference type="Proteomes" id="UP001162164"/>
    </source>
</evidence>
<keyword evidence="11" id="KW-1185">Reference proteome</keyword>
<feature type="domain" description="Rho-GAP" evidence="9">
    <location>
        <begin position="478"/>
        <end position="578"/>
    </location>
</feature>
<evidence type="ECO:0000256" key="4">
    <source>
        <dbReference type="ARBA" id="ARBA00022833"/>
    </source>
</evidence>
<evidence type="ECO:0000259" key="8">
    <source>
        <dbReference type="PROSITE" id="PS50105"/>
    </source>
</evidence>
<dbReference type="InterPro" id="IPR046349">
    <property type="entry name" value="C1-like_sf"/>
</dbReference>